<keyword evidence="4" id="KW-1185">Reference proteome</keyword>
<dbReference type="InterPro" id="IPR002477">
    <property type="entry name" value="Peptidoglycan-bd-like"/>
</dbReference>
<dbReference type="SUPFAM" id="SSF81901">
    <property type="entry name" value="HCP-like"/>
    <property type="match status" value="1"/>
</dbReference>
<dbReference type="AlphaFoldDB" id="A0A2N5XU80"/>
<dbReference type="Pfam" id="PF08238">
    <property type="entry name" value="Sel1"/>
    <property type="match status" value="3"/>
</dbReference>
<evidence type="ECO:0000256" key="1">
    <source>
        <dbReference type="SAM" id="MobiDB-lite"/>
    </source>
</evidence>
<dbReference type="Pfam" id="PF01471">
    <property type="entry name" value="PG_binding_1"/>
    <property type="match status" value="1"/>
</dbReference>
<organism evidence="3 4">
    <name type="scientific">Cohaesibacter celericrescens</name>
    <dbReference type="NCBI Taxonomy" id="2067669"/>
    <lineage>
        <taxon>Bacteria</taxon>
        <taxon>Pseudomonadati</taxon>
        <taxon>Pseudomonadota</taxon>
        <taxon>Alphaproteobacteria</taxon>
        <taxon>Hyphomicrobiales</taxon>
        <taxon>Cohaesibacteraceae</taxon>
    </lineage>
</organism>
<dbReference type="InterPro" id="IPR052945">
    <property type="entry name" value="Mitotic_Regulator"/>
</dbReference>
<sequence length="538" mass="57563">MALKMWTKNNRPSSNWRGLGSAILVLSIWSGQASALEIKSTVSKVDEAGKIEISLPAGAMVSVGDKVRIQASTTADTNAIKTRWTVKDIKEQTILASPDGEPTSVPKVGFDAVINTIADQPVEIKPVAKASEPAAMPEVSETPAPETEAPEIQAPAIEAPMAEMPKTVSEPLAVEDVKKPDEAMATDMQAMKRQEPEAAADASPDISKMGPKDEASKLAEALKPEVDAVVKSEQQAVPTAPELAAPQTSPIAPESEDVAPAAAKGEAEKTEPLAIKQEEKIVSTLRGNVDDSPAPELACDRLAAHPFDPDAVVKGVDYKQLNAEKIIAACNEALADYPSEARFYTQLTRGLHKAGKLNEAFDATKKGADLGSAHSMAYLAVMYKLGEPIAKDLKKSLFWFEKAAENGNPGGMIFAAAMYRDGTGTPRDYKRAAKLYQQASDLDIAEAMSSLAVFYDRGQGVEKSPESAASYLLKALLGDDKQAQQLLFEASGAISKETRQKIQTTLQKEGFYKGKIDGDFGSRTRQALTRYRSGRKGG</sequence>
<feature type="region of interest" description="Disordered" evidence="1">
    <location>
        <begin position="129"/>
        <end position="149"/>
    </location>
</feature>
<dbReference type="InterPro" id="IPR036365">
    <property type="entry name" value="PGBD-like_sf"/>
</dbReference>
<evidence type="ECO:0000313" key="3">
    <source>
        <dbReference type="EMBL" id="PLW78005.1"/>
    </source>
</evidence>
<dbReference type="EMBL" id="PKUQ01000012">
    <property type="protein sequence ID" value="PLW78005.1"/>
    <property type="molecule type" value="Genomic_DNA"/>
</dbReference>
<accession>A0A2N5XU80</accession>
<gene>
    <name evidence="3" type="ORF">C0081_06975</name>
</gene>
<feature type="compositionally biased region" description="Basic and acidic residues" evidence="1">
    <location>
        <begin position="265"/>
        <end position="275"/>
    </location>
</feature>
<dbReference type="PANTHER" id="PTHR43628">
    <property type="entry name" value="ACTIVATOR OF C KINASE PROTEIN 1-RELATED"/>
    <property type="match status" value="1"/>
</dbReference>
<name>A0A2N5XU80_9HYPH</name>
<reference evidence="3 4" key="1">
    <citation type="submission" date="2018-01" db="EMBL/GenBank/DDBJ databases">
        <title>The draft genome sequence of Cohaesibacter sp. H1304.</title>
        <authorList>
            <person name="Wang N.-N."/>
            <person name="Du Z.-J."/>
        </authorList>
    </citation>
    <scope>NUCLEOTIDE SEQUENCE [LARGE SCALE GENOMIC DNA]</scope>
    <source>
        <strain evidence="3 4">H1304</strain>
    </source>
</reference>
<dbReference type="InterPro" id="IPR011990">
    <property type="entry name" value="TPR-like_helical_dom_sf"/>
</dbReference>
<feature type="region of interest" description="Disordered" evidence="1">
    <location>
        <begin position="234"/>
        <end position="275"/>
    </location>
</feature>
<comment type="caution">
    <text evidence="3">The sequence shown here is derived from an EMBL/GenBank/DDBJ whole genome shotgun (WGS) entry which is preliminary data.</text>
</comment>
<feature type="domain" description="Peptidoglycan binding-like" evidence="2">
    <location>
        <begin position="497"/>
        <end position="531"/>
    </location>
</feature>
<evidence type="ECO:0000313" key="4">
    <source>
        <dbReference type="Proteomes" id="UP000234881"/>
    </source>
</evidence>
<dbReference type="SUPFAM" id="SSF47090">
    <property type="entry name" value="PGBD-like"/>
    <property type="match status" value="1"/>
</dbReference>
<dbReference type="Proteomes" id="UP000234881">
    <property type="component" value="Unassembled WGS sequence"/>
</dbReference>
<dbReference type="RefSeq" id="WP_101533095.1">
    <property type="nucleotide sequence ID" value="NZ_PKUQ01000012.1"/>
</dbReference>
<dbReference type="PANTHER" id="PTHR43628:SF1">
    <property type="entry name" value="CHITIN SYNTHASE REGULATORY FACTOR 2-RELATED"/>
    <property type="match status" value="1"/>
</dbReference>
<protein>
    <recommendedName>
        <fullName evidence="2">Peptidoglycan binding-like domain-containing protein</fullName>
    </recommendedName>
</protein>
<feature type="region of interest" description="Disordered" evidence="1">
    <location>
        <begin position="189"/>
        <end position="217"/>
    </location>
</feature>
<evidence type="ECO:0000259" key="2">
    <source>
        <dbReference type="Pfam" id="PF01471"/>
    </source>
</evidence>
<dbReference type="SMART" id="SM00671">
    <property type="entry name" value="SEL1"/>
    <property type="match status" value="3"/>
</dbReference>
<dbReference type="InterPro" id="IPR006597">
    <property type="entry name" value="Sel1-like"/>
</dbReference>
<proteinExistence type="predicted"/>
<dbReference type="OrthoDB" id="9816009at2"/>
<dbReference type="Gene3D" id="1.25.40.10">
    <property type="entry name" value="Tetratricopeptide repeat domain"/>
    <property type="match status" value="1"/>
</dbReference>